<dbReference type="Proteomes" id="UP000029264">
    <property type="component" value="Unassembled WGS sequence"/>
</dbReference>
<evidence type="ECO:0000313" key="2">
    <source>
        <dbReference type="EMBL" id="KFZ36574.1"/>
    </source>
</evidence>
<gene>
    <name evidence="2" type="ORF">HR45_15700</name>
</gene>
<dbReference type="SUPFAM" id="SSF55298">
    <property type="entry name" value="YjgF-like"/>
    <property type="match status" value="1"/>
</dbReference>
<dbReference type="PANTHER" id="PTHR43760">
    <property type="entry name" value="ENDORIBONUCLEASE-RELATED"/>
    <property type="match status" value="1"/>
</dbReference>
<dbReference type="STRING" id="1515746.HR45_15700"/>
<dbReference type="InterPro" id="IPR013813">
    <property type="entry name" value="Endoribo_LPSP/chorism_mut-like"/>
</dbReference>
<dbReference type="Pfam" id="PF14588">
    <property type="entry name" value="YjgF_endoribonc"/>
    <property type="match status" value="1"/>
</dbReference>
<evidence type="ECO:0000259" key="1">
    <source>
        <dbReference type="Pfam" id="PF14588"/>
    </source>
</evidence>
<protein>
    <submittedName>
        <fullName evidence="2">Endoribonuclease L-PSP</fullName>
    </submittedName>
</protein>
<accession>A0A094JEV1</accession>
<keyword evidence="3" id="KW-1185">Reference proteome</keyword>
<feature type="domain" description="Endoribonuclease L-PSP/chorismate mutase-like" evidence="1">
    <location>
        <begin position="24"/>
        <end position="141"/>
    </location>
</feature>
<dbReference type="RefSeq" id="WP_037444653.1">
    <property type="nucleotide sequence ID" value="NZ_JPEO01000016.1"/>
</dbReference>
<reference evidence="2 3" key="1">
    <citation type="submission" date="2014-06" db="EMBL/GenBank/DDBJ databases">
        <title>Shewanella sp. YQH10.</title>
        <authorList>
            <person name="Liu Y."/>
            <person name="Zeng R."/>
        </authorList>
    </citation>
    <scope>NUCLEOTIDE SEQUENCE [LARGE SCALE GENOMIC DNA]</scope>
    <source>
        <strain evidence="2 3">YQH10</strain>
    </source>
</reference>
<dbReference type="CDD" id="cd02199">
    <property type="entry name" value="YjgF_YER057c_UK114_like_1"/>
    <property type="match status" value="1"/>
</dbReference>
<dbReference type="Gene3D" id="3.30.1330.40">
    <property type="entry name" value="RutC-like"/>
    <property type="match status" value="1"/>
</dbReference>
<sequence length="160" mass="17233">MDAIEQKLSELGLVLPPPLVPPDGVVLPFSMVRVLGNRALISGHGPQNRDGSLGFFGKVGDDVSTETAYQAAQATALSILASLKRELGSLERISRWGRFFGMVASHPGFQQQPTVINGFSDLIIELYGQERGQHSRTAVGMAELPFGICVEIEGEVELLD</sequence>
<name>A0A094JEV1_9GAMM</name>
<dbReference type="eggNOG" id="COG0251">
    <property type="taxonomic scope" value="Bacteria"/>
</dbReference>
<organism evidence="2 3">
    <name type="scientific">Shewanella mangrovi</name>
    <dbReference type="NCBI Taxonomy" id="1515746"/>
    <lineage>
        <taxon>Bacteria</taxon>
        <taxon>Pseudomonadati</taxon>
        <taxon>Pseudomonadota</taxon>
        <taxon>Gammaproteobacteria</taxon>
        <taxon>Alteromonadales</taxon>
        <taxon>Shewanellaceae</taxon>
        <taxon>Shewanella</taxon>
    </lineage>
</organism>
<dbReference type="InterPro" id="IPR035959">
    <property type="entry name" value="RutC-like_sf"/>
</dbReference>
<dbReference type="PANTHER" id="PTHR43760:SF1">
    <property type="entry name" value="ENDORIBONUCLEASE L-PSP_CHORISMATE MUTASE-LIKE DOMAIN-CONTAINING PROTEIN"/>
    <property type="match status" value="1"/>
</dbReference>
<dbReference type="OrthoDB" id="9806350at2"/>
<comment type="caution">
    <text evidence="2">The sequence shown here is derived from an EMBL/GenBank/DDBJ whole genome shotgun (WGS) entry which is preliminary data.</text>
</comment>
<evidence type="ECO:0000313" key="3">
    <source>
        <dbReference type="Proteomes" id="UP000029264"/>
    </source>
</evidence>
<dbReference type="AlphaFoldDB" id="A0A094JEV1"/>
<proteinExistence type="predicted"/>
<dbReference type="EMBL" id="JPEO01000016">
    <property type="protein sequence ID" value="KFZ36574.1"/>
    <property type="molecule type" value="Genomic_DNA"/>
</dbReference>